<dbReference type="SUPFAM" id="SSF89796">
    <property type="entry name" value="CoA-transferase family III (CaiB/BaiF)"/>
    <property type="match status" value="1"/>
</dbReference>
<evidence type="ECO:0000313" key="2">
    <source>
        <dbReference type="EMBL" id="MVU77228.1"/>
    </source>
</evidence>
<sequence>MTEQALHGIRVLDVSTVLAAPVTATLLGDFGADVVKVEEPGRGDFTRLGADNPGGRSLQWSQEGRNKRSVTLNLRTERGRELLRGMIPHFDVVITNYRPPTLDKWGMDPQSLQQLNPRAVLVYLTGYGLTGPYRDRGAFDRIASAFAGLTYVSGDPDRPPVRSGYSVIDFMSAYLAAFATMTALYHRDLNGGQGQVIDLALYEAGFRASENALLNYSANGAVRERSGNTNPFIVPASDFDTADGRRISVHAGTEPLFRRLCTVMGRPELCEDERFSTVAARIQNQRQLYALVAEWTAGRTADEAAKLLSDNDIPAAPLMSIADIAADPHYRARGTIVDVDDPDHGRISMAAPLPRMSATPGRIRSLGPELGSSTDDILAELLGLNTETRSALRAEGII</sequence>
<dbReference type="InterPro" id="IPR023606">
    <property type="entry name" value="CoA-Trfase_III_dom_1_sf"/>
</dbReference>
<dbReference type="Pfam" id="PF02515">
    <property type="entry name" value="CoA_transf_3"/>
    <property type="match status" value="1"/>
</dbReference>
<gene>
    <name evidence="2" type="ORF">GPX89_08200</name>
</gene>
<reference evidence="2 3" key="1">
    <citation type="submission" date="2019-12" db="EMBL/GenBank/DDBJ databases">
        <title>Nocardia sp. nov. ET3-3 isolated from soil.</title>
        <authorList>
            <person name="Kanchanasin P."/>
            <person name="Tanasupawat S."/>
            <person name="Yuki M."/>
            <person name="Kudo T."/>
        </authorList>
    </citation>
    <scope>NUCLEOTIDE SEQUENCE [LARGE SCALE GENOMIC DNA]</scope>
    <source>
        <strain evidence="2 3">ET3-3</strain>
    </source>
</reference>
<keyword evidence="3" id="KW-1185">Reference proteome</keyword>
<keyword evidence="1 2" id="KW-0808">Transferase</keyword>
<proteinExistence type="predicted"/>
<dbReference type="PANTHER" id="PTHR48207:SF3">
    <property type="entry name" value="SUCCINATE--HYDROXYMETHYLGLUTARATE COA-TRANSFERASE"/>
    <property type="match status" value="1"/>
</dbReference>
<dbReference type="InterPro" id="IPR044855">
    <property type="entry name" value="CoA-Trfase_III_dom3_sf"/>
</dbReference>
<comment type="caution">
    <text evidence="2">The sequence shown here is derived from an EMBL/GenBank/DDBJ whole genome shotgun (WGS) entry which is preliminary data.</text>
</comment>
<protein>
    <submittedName>
        <fullName evidence="2">CoA transferase</fullName>
    </submittedName>
</protein>
<dbReference type="AlphaFoldDB" id="A0A7K1UTP6"/>
<organism evidence="2 3">
    <name type="scientific">Nocardia terrae</name>
    <dbReference type="NCBI Taxonomy" id="2675851"/>
    <lineage>
        <taxon>Bacteria</taxon>
        <taxon>Bacillati</taxon>
        <taxon>Actinomycetota</taxon>
        <taxon>Actinomycetes</taxon>
        <taxon>Mycobacteriales</taxon>
        <taxon>Nocardiaceae</taxon>
        <taxon>Nocardia</taxon>
    </lineage>
</organism>
<dbReference type="EMBL" id="WRPP01000001">
    <property type="protein sequence ID" value="MVU77228.1"/>
    <property type="molecule type" value="Genomic_DNA"/>
</dbReference>
<dbReference type="PANTHER" id="PTHR48207">
    <property type="entry name" value="SUCCINATE--HYDROXYMETHYLGLUTARATE COA-TRANSFERASE"/>
    <property type="match status" value="1"/>
</dbReference>
<dbReference type="GO" id="GO:0008410">
    <property type="term" value="F:CoA-transferase activity"/>
    <property type="evidence" value="ECO:0007669"/>
    <property type="project" value="TreeGrafter"/>
</dbReference>
<accession>A0A7K1UTP6</accession>
<evidence type="ECO:0000256" key="1">
    <source>
        <dbReference type="ARBA" id="ARBA00022679"/>
    </source>
</evidence>
<dbReference type="InterPro" id="IPR003673">
    <property type="entry name" value="CoA-Trfase_fam_III"/>
</dbReference>
<dbReference type="Gene3D" id="3.40.50.10540">
    <property type="entry name" value="Crotonobetainyl-coa:carnitine coa-transferase, domain 1"/>
    <property type="match status" value="1"/>
</dbReference>
<dbReference type="Proteomes" id="UP000466794">
    <property type="component" value="Unassembled WGS sequence"/>
</dbReference>
<evidence type="ECO:0000313" key="3">
    <source>
        <dbReference type="Proteomes" id="UP000466794"/>
    </source>
</evidence>
<dbReference type="Gene3D" id="3.30.1540.10">
    <property type="entry name" value="formyl-coa transferase, domain 3"/>
    <property type="match status" value="1"/>
</dbReference>
<dbReference type="InterPro" id="IPR050483">
    <property type="entry name" value="CoA-transferase_III_domain"/>
</dbReference>
<dbReference type="RefSeq" id="WP_157386603.1">
    <property type="nucleotide sequence ID" value="NZ_WRPP01000001.1"/>
</dbReference>
<name>A0A7K1UTP6_9NOCA</name>